<evidence type="ECO:0000313" key="3">
    <source>
        <dbReference type="EMBL" id="MDO8107150.1"/>
    </source>
</evidence>
<reference evidence="3 4" key="1">
    <citation type="submission" date="2023-07" db="EMBL/GenBank/DDBJ databases">
        <title>Description of novel actinomycetes strains, isolated from tidal flat sediment.</title>
        <authorList>
            <person name="Lu C."/>
        </authorList>
    </citation>
    <scope>NUCLEOTIDE SEQUENCE [LARGE SCALE GENOMIC DNA]</scope>
    <source>
        <strain evidence="3 4">SYSU T00b441</strain>
    </source>
</reference>
<feature type="transmembrane region" description="Helical" evidence="1">
    <location>
        <begin position="158"/>
        <end position="183"/>
    </location>
</feature>
<keyword evidence="1" id="KW-1133">Transmembrane helix</keyword>
<gene>
    <name evidence="3" type="ORF">Q6348_08065</name>
</gene>
<feature type="domain" description="ARB-07466-like C-terminal" evidence="2">
    <location>
        <begin position="9"/>
        <end position="99"/>
    </location>
</feature>
<evidence type="ECO:0000259" key="2">
    <source>
        <dbReference type="Pfam" id="PF26571"/>
    </source>
</evidence>
<sequence>MSGVDSQLGGVKPWVRSAADQLAGAFGLSTVYGYRAGDTADPTTGHSTGLAVDFPTGKAVGDKLVAYVQAHASALGVKYLIWQQRRWTPGGGWTAMAYRPGSKPGYDPNHMRHVHISWNTTAPTGASGGATVTPTAAKTGVSMNPLDALNPTTWGNTIMGAALTLAGVAAGLTLVIMGVSAVVSPKIVKAAGAVL</sequence>
<keyword evidence="1" id="KW-0812">Transmembrane</keyword>
<dbReference type="InterPro" id="IPR058593">
    <property type="entry name" value="ARB_07466-like_C"/>
</dbReference>
<organism evidence="3 4">
    <name type="scientific">Actinotalea lenta</name>
    <dbReference type="NCBI Taxonomy" id="3064654"/>
    <lineage>
        <taxon>Bacteria</taxon>
        <taxon>Bacillati</taxon>
        <taxon>Actinomycetota</taxon>
        <taxon>Actinomycetes</taxon>
        <taxon>Micrococcales</taxon>
        <taxon>Cellulomonadaceae</taxon>
        <taxon>Actinotalea</taxon>
    </lineage>
</organism>
<comment type="caution">
    <text evidence="3">The sequence shown here is derived from an EMBL/GenBank/DDBJ whole genome shotgun (WGS) entry which is preliminary data.</text>
</comment>
<dbReference type="Pfam" id="PF26571">
    <property type="entry name" value="VldE"/>
    <property type="match status" value="1"/>
</dbReference>
<accession>A0ABT9D8D5</accession>
<evidence type="ECO:0000256" key="1">
    <source>
        <dbReference type="SAM" id="Phobius"/>
    </source>
</evidence>
<dbReference type="EMBL" id="JAUQYP010000001">
    <property type="protein sequence ID" value="MDO8107150.1"/>
    <property type="molecule type" value="Genomic_DNA"/>
</dbReference>
<dbReference type="Proteomes" id="UP001232536">
    <property type="component" value="Unassembled WGS sequence"/>
</dbReference>
<evidence type="ECO:0000313" key="4">
    <source>
        <dbReference type="Proteomes" id="UP001232536"/>
    </source>
</evidence>
<protein>
    <recommendedName>
        <fullName evidence="2">ARB-07466-like C-terminal domain-containing protein</fullName>
    </recommendedName>
</protein>
<keyword evidence="4" id="KW-1185">Reference proteome</keyword>
<dbReference type="RefSeq" id="WP_304600784.1">
    <property type="nucleotide sequence ID" value="NZ_JAUQYP010000001.1"/>
</dbReference>
<proteinExistence type="predicted"/>
<name>A0ABT9D8D5_9CELL</name>
<keyword evidence="1" id="KW-0472">Membrane</keyword>